<proteinExistence type="inferred from homology"/>
<dbReference type="GO" id="GO:0004867">
    <property type="term" value="F:serine-type endopeptidase inhibitor activity"/>
    <property type="evidence" value="ECO:0007669"/>
    <property type="project" value="UniProtKB-UniRule"/>
</dbReference>
<feature type="domain" description="Pacifastin" evidence="9">
    <location>
        <begin position="364"/>
        <end position="398"/>
    </location>
</feature>
<feature type="disulfide bond" evidence="7">
    <location>
        <begin position="367"/>
        <end position="382"/>
    </location>
</feature>
<feature type="domain" description="Pacifastin" evidence="9">
    <location>
        <begin position="79"/>
        <end position="114"/>
    </location>
</feature>
<dbReference type="EMBL" id="CAKASE010000066">
    <property type="protein sequence ID" value="CAG9570926.1"/>
    <property type="molecule type" value="Genomic_DNA"/>
</dbReference>
<dbReference type="OrthoDB" id="7168090at2759"/>
<evidence type="ECO:0000256" key="5">
    <source>
        <dbReference type="ARBA" id="ARBA00023157"/>
    </source>
</evidence>
<dbReference type="SUPFAM" id="SSF57283">
    <property type="entry name" value="PMP inhibitors"/>
    <property type="match status" value="4"/>
</dbReference>
<organism evidence="10 11">
    <name type="scientific">Danaus chrysippus</name>
    <name type="common">African queen</name>
    <dbReference type="NCBI Taxonomy" id="151541"/>
    <lineage>
        <taxon>Eukaryota</taxon>
        <taxon>Metazoa</taxon>
        <taxon>Ecdysozoa</taxon>
        <taxon>Arthropoda</taxon>
        <taxon>Hexapoda</taxon>
        <taxon>Insecta</taxon>
        <taxon>Pterygota</taxon>
        <taxon>Neoptera</taxon>
        <taxon>Endopterygota</taxon>
        <taxon>Lepidoptera</taxon>
        <taxon>Glossata</taxon>
        <taxon>Ditrysia</taxon>
        <taxon>Papilionoidea</taxon>
        <taxon>Nymphalidae</taxon>
        <taxon>Danainae</taxon>
        <taxon>Danaini</taxon>
        <taxon>Danaina</taxon>
        <taxon>Danaus</taxon>
        <taxon>Anosia</taxon>
    </lineage>
</organism>
<feature type="disulfide bond" evidence="7">
    <location>
        <begin position="377"/>
        <end position="395"/>
    </location>
</feature>
<evidence type="ECO:0000256" key="8">
    <source>
        <dbReference type="SAM" id="SignalP"/>
    </source>
</evidence>
<dbReference type="PROSITE" id="PS51446">
    <property type="entry name" value="PACIFASTIN"/>
    <property type="match status" value="2"/>
</dbReference>
<accession>A0A8J2W518</accession>
<evidence type="ECO:0000256" key="4">
    <source>
        <dbReference type="ARBA" id="ARBA00022900"/>
    </source>
</evidence>
<keyword evidence="11" id="KW-1185">Reference proteome</keyword>
<feature type="chain" id="PRO_5035202910" evidence="8">
    <location>
        <begin position="19"/>
        <end position="418"/>
    </location>
</feature>
<evidence type="ECO:0000256" key="1">
    <source>
        <dbReference type="ARBA" id="ARBA00004613"/>
    </source>
</evidence>
<feature type="signal peptide" evidence="8">
    <location>
        <begin position="1"/>
        <end position="18"/>
    </location>
</feature>
<keyword evidence="3 7" id="KW-0646">Protease inhibitor</keyword>
<dbReference type="Proteomes" id="UP000789524">
    <property type="component" value="Unassembled WGS sequence"/>
</dbReference>
<comment type="similarity">
    <text evidence="6 7">Belongs to the protease inhibitor I19 family.</text>
</comment>
<keyword evidence="5 7" id="KW-1015">Disulfide bond</keyword>
<evidence type="ECO:0000256" key="3">
    <source>
        <dbReference type="ARBA" id="ARBA00022690"/>
    </source>
</evidence>
<reference evidence="10" key="1">
    <citation type="submission" date="2021-09" db="EMBL/GenBank/DDBJ databases">
        <authorList>
            <person name="Martin H S."/>
        </authorList>
    </citation>
    <scope>NUCLEOTIDE SEQUENCE</scope>
</reference>
<dbReference type="InterPro" id="IPR008037">
    <property type="entry name" value="Pacifastin_dom"/>
</dbReference>
<name>A0A8J2W518_9NEOP</name>
<comment type="caution">
    <text evidence="7">Lacks conserved residue(s) required for the propagation of feature annotation.</text>
</comment>
<sequence length="418" mass="47219">MKCSVVAFILCSVTFCRGGELLVRQKRQDRIVEECSPRTEWESQCHKCICSDSGQALCFKIDGCRSGSDAVSDDLRGTPKNCQPGQEFRMDCNKCLCDNEGQNFSCTRIDCAALNSNGNGGTRVRRGPCHVCVCDTRGVFICHAIKCQQTKVNPRVSMKGECQPKMTYRYEELFCMCSYEGKWMSFNCRETFRRLQMNKTVVKHPMRSNITCTPKSLFLVDCNVCLCEGSGTIKPSSCTNRICSKGHKADRCKFGDFLRTSQEICICSDIGYYVDRLCVKIKNGIIQKLKTQDIDKILNVYKMRKAMTDTCIPHKEYKVDCNRCICDSTGKFVCSQEVCDNEKTIRTSDLSQDFFNLPYVQDENEKCTPGEKYRIKCNTCVCTDDSKLSCTTTVCLEDFLVDETSSTTGLPSSVETIH</sequence>
<dbReference type="Pfam" id="PF05375">
    <property type="entry name" value="Pacifastin_I"/>
    <property type="match status" value="3"/>
</dbReference>
<protein>
    <submittedName>
        <fullName evidence="10">(African queen) hypothetical protein</fullName>
    </submittedName>
</protein>
<evidence type="ECO:0000256" key="6">
    <source>
        <dbReference type="ARBA" id="ARBA00029459"/>
    </source>
</evidence>
<feature type="disulfide bond" evidence="7">
    <location>
        <begin position="380"/>
        <end position="390"/>
    </location>
</feature>
<keyword evidence="2" id="KW-0964">Secreted</keyword>
<evidence type="ECO:0000259" key="9">
    <source>
        <dbReference type="PROSITE" id="PS51446"/>
    </source>
</evidence>
<comment type="subcellular location">
    <subcellularLocation>
        <location evidence="1">Secreted</location>
    </subcellularLocation>
</comment>
<evidence type="ECO:0000313" key="10">
    <source>
        <dbReference type="EMBL" id="CAG9570926.1"/>
    </source>
</evidence>
<evidence type="ECO:0000256" key="2">
    <source>
        <dbReference type="ARBA" id="ARBA00022525"/>
    </source>
</evidence>
<keyword evidence="4 7" id="KW-0722">Serine protease inhibitor</keyword>
<dbReference type="InterPro" id="IPR036201">
    <property type="entry name" value="Pacifastin_dom_sf"/>
</dbReference>
<gene>
    <name evidence="10" type="ORF">DCHRY22_LOCUS9547</name>
</gene>
<evidence type="ECO:0000256" key="7">
    <source>
        <dbReference type="PROSITE-ProRule" id="PRU00776"/>
    </source>
</evidence>
<evidence type="ECO:0000313" key="11">
    <source>
        <dbReference type="Proteomes" id="UP000789524"/>
    </source>
</evidence>
<dbReference type="GO" id="GO:0005576">
    <property type="term" value="C:extracellular region"/>
    <property type="evidence" value="ECO:0007669"/>
    <property type="project" value="UniProtKB-SubCell"/>
</dbReference>
<dbReference type="AlphaFoldDB" id="A0A8J2W518"/>
<comment type="caution">
    <text evidence="10">The sequence shown here is derived from an EMBL/GenBank/DDBJ whole genome shotgun (WGS) entry which is preliminary data.</text>
</comment>
<keyword evidence="8" id="KW-0732">Signal</keyword>
<feature type="disulfide bond" evidence="7">
    <location>
        <begin position="82"/>
        <end position="97"/>
    </location>
</feature>